<dbReference type="GO" id="GO:0009089">
    <property type="term" value="P:lysine biosynthetic process via diaminopimelate"/>
    <property type="evidence" value="ECO:0007669"/>
    <property type="project" value="InterPro"/>
</dbReference>
<evidence type="ECO:0000256" key="3">
    <source>
        <dbReference type="ARBA" id="ARBA00022898"/>
    </source>
</evidence>
<dbReference type="GO" id="GO:0008836">
    <property type="term" value="F:diaminopimelate decarboxylase activity"/>
    <property type="evidence" value="ECO:0007669"/>
    <property type="project" value="InterPro"/>
</dbReference>
<dbReference type="InterPro" id="IPR022653">
    <property type="entry name" value="De-COase2_pyr-phos_BS"/>
</dbReference>
<feature type="domain" description="Orn/DAP/Arg decarboxylase 2 N-terminal" evidence="6">
    <location>
        <begin position="60"/>
        <end position="281"/>
    </location>
</feature>
<dbReference type="InterPro" id="IPR022643">
    <property type="entry name" value="De-COase2_C"/>
</dbReference>
<evidence type="ECO:0008006" key="8">
    <source>
        <dbReference type="Google" id="ProtNLM"/>
    </source>
</evidence>
<dbReference type="AlphaFoldDB" id="A0A382KM84"/>
<keyword evidence="3" id="KW-0663">Pyridoxal phosphate</keyword>
<sequence length="392" mass="43761">FGPTWEQLTAPDPIKVNDQDIWWIKKQTKLLKLATENGSAYVYDLEKIIESATSLMSLSSVDNIFYAMKANSNSEILRALEGEGINFECVSPGEIHRLLELFPDIDRKRLLFTPNFAPRSEYQWGLDQGTWVTLDNLHPLRYWPKIFKNREIFIRIDTGEGQGHHEHVRTAGTYSKFGIPLQEIEEMEDLLKGAGARVVGLHAHTGSGILQTDNWRVTGERLLALRNNFPELRFLDLGGGLGIAEKRGERGLDLADLDRELQKIEVGDIKFWLEPGRFIVGEAGVLLAQVTQVKGKGDMRYIGINVGMNTLIRPTLYGAYHEIVNLSNLEGAPTELVTIVGPICETGDRLGSDRLLPTTQEGDVILIANAGAYGYAMSSNYNLREPAVEIAI</sequence>
<feature type="domain" description="Orn/DAP/Arg decarboxylase 2 C-terminal" evidence="5">
    <location>
        <begin position="41"/>
        <end position="371"/>
    </location>
</feature>
<dbReference type="SUPFAM" id="SSF50621">
    <property type="entry name" value="Alanine racemase C-terminal domain-like"/>
    <property type="match status" value="1"/>
</dbReference>
<feature type="non-terminal residue" evidence="7">
    <location>
        <position position="1"/>
    </location>
</feature>
<dbReference type="PROSITE" id="PS00878">
    <property type="entry name" value="ODR_DC_2_1"/>
    <property type="match status" value="1"/>
</dbReference>
<evidence type="ECO:0000256" key="1">
    <source>
        <dbReference type="ARBA" id="ARBA00001933"/>
    </source>
</evidence>
<dbReference type="EMBL" id="UINC01081127">
    <property type="protein sequence ID" value="SVC24685.1"/>
    <property type="molecule type" value="Genomic_DNA"/>
</dbReference>
<dbReference type="PANTHER" id="PTHR43727:SF2">
    <property type="entry name" value="GROUP IV DECARBOXYLASE"/>
    <property type="match status" value="1"/>
</dbReference>
<evidence type="ECO:0000259" key="6">
    <source>
        <dbReference type="Pfam" id="PF02784"/>
    </source>
</evidence>
<dbReference type="Gene3D" id="2.40.37.10">
    <property type="entry name" value="Lyase, Ornithine Decarboxylase, Chain A, domain 1"/>
    <property type="match status" value="1"/>
</dbReference>
<dbReference type="PRINTS" id="PR01181">
    <property type="entry name" value="DAPDCRBXLASE"/>
</dbReference>
<evidence type="ECO:0000256" key="2">
    <source>
        <dbReference type="ARBA" id="ARBA00022793"/>
    </source>
</evidence>
<dbReference type="NCBIfam" id="TIGR01048">
    <property type="entry name" value="lysA"/>
    <property type="match status" value="1"/>
</dbReference>
<gene>
    <name evidence="7" type="ORF">METZ01_LOCUS277539</name>
</gene>
<keyword evidence="4" id="KW-0456">Lyase</keyword>
<dbReference type="InterPro" id="IPR002986">
    <property type="entry name" value="DAP_deCOOHase_LysA"/>
</dbReference>
<dbReference type="PANTHER" id="PTHR43727">
    <property type="entry name" value="DIAMINOPIMELATE DECARBOXYLASE"/>
    <property type="match status" value="1"/>
</dbReference>
<comment type="cofactor">
    <cofactor evidence="1">
        <name>pyridoxal 5'-phosphate</name>
        <dbReference type="ChEBI" id="CHEBI:597326"/>
    </cofactor>
</comment>
<dbReference type="PRINTS" id="PR01179">
    <property type="entry name" value="ODADCRBXLASE"/>
</dbReference>
<reference evidence="7" key="1">
    <citation type="submission" date="2018-05" db="EMBL/GenBank/DDBJ databases">
        <authorList>
            <person name="Lanie J.A."/>
            <person name="Ng W.-L."/>
            <person name="Kazmierczak K.M."/>
            <person name="Andrzejewski T.M."/>
            <person name="Davidsen T.M."/>
            <person name="Wayne K.J."/>
            <person name="Tettelin H."/>
            <person name="Glass J.I."/>
            <person name="Rusch D."/>
            <person name="Podicherti R."/>
            <person name="Tsui H.-C.T."/>
            <person name="Winkler M.E."/>
        </authorList>
    </citation>
    <scope>NUCLEOTIDE SEQUENCE</scope>
</reference>
<evidence type="ECO:0000313" key="7">
    <source>
        <dbReference type="EMBL" id="SVC24685.1"/>
    </source>
</evidence>
<dbReference type="InterPro" id="IPR022644">
    <property type="entry name" value="De-COase2_N"/>
</dbReference>
<dbReference type="InterPro" id="IPR009006">
    <property type="entry name" value="Ala_racemase/Decarboxylase_C"/>
</dbReference>
<dbReference type="Pfam" id="PF02784">
    <property type="entry name" value="Orn_Arg_deC_N"/>
    <property type="match status" value="1"/>
</dbReference>
<name>A0A382KM84_9ZZZZ</name>
<dbReference type="SUPFAM" id="SSF51419">
    <property type="entry name" value="PLP-binding barrel"/>
    <property type="match status" value="1"/>
</dbReference>
<keyword evidence="2" id="KW-0210">Decarboxylase</keyword>
<dbReference type="InterPro" id="IPR000183">
    <property type="entry name" value="Orn/DAP/Arg_de-COase"/>
</dbReference>
<dbReference type="InterPro" id="IPR029066">
    <property type="entry name" value="PLP-binding_barrel"/>
</dbReference>
<evidence type="ECO:0000259" key="5">
    <source>
        <dbReference type="Pfam" id="PF00278"/>
    </source>
</evidence>
<dbReference type="Pfam" id="PF00278">
    <property type="entry name" value="Orn_DAP_Arg_deC"/>
    <property type="match status" value="1"/>
</dbReference>
<accession>A0A382KM84</accession>
<evidence type="ECO:0000256" key="4">
    <source>
        <dbReference type="ARBA" id="ARBA00023239"/>
    </source>
</evidence>
<dbReference type="Gene3D" id="3.20.20.10">
    <property type="entry name" value="Alanine racemase"/>
    <property type="match status" value="1"/>
</dbReference>
<protein>
    <recommendedName>
        <fullName evidence="8">Diaminopimelate decarboxylase</fullName>
    </recommendedName>
</protein>
<proteinExistence type="predicted"/>
<organism evidence="7">
    <name type="scientific">marine metagenome</name>
    <dbReference type="NCBI Taxonomy" id="408172"/>
    <lineage>
        <taxon>unclassified sequences</taxon>
        <taxon>metagenomes</taxon>
        <taxon>ecological metagenomes</taxon>
    </lineage>
</organism>